<accession>A0A8J3DG65</accession>
<dbReference type="RefSeq" id="WP_189487643.1">
    <property type="nucleotide sequence ID" value="NZ_BMZO01000002.1"/>
</dbReference>
<comment type="caution">
    <text evidence="2">The sequence shown here is derived from an EMBL/GenBank/DDBJ whole genome shotgun (WGS) entry which is preliminary data.</text>
</comment>
<protein>
    <submittedName>
        <fullName evidence="2">Acyl-CoA synthetase</fullName>
    </submittedName>
</protein>
<reference evidence="2" key="1">
    <citation type="journal article" date="2014" name="Int. J. Syst. Evol. Microbiol.">
        <title>Complete genome sequence of Corynebacterium casei LMG S-19264T (=DSM 44701T), isolated from a smear-ripened cheese.</title>
        <authorList>
            <consortium name="US DOE Joint Genome Institute (JGI-PGF)"/>
            <person name="Walter F."/>
            <person name="Albersmeier A."/>
            <person name="Kalinowski J."/>
            <person name="Ruckert C."/>
        </authorList>
    </citation>
    <scope>NUCLEOTIDE SEQUENCE</scope>
    <source>
        <strain evidence="2">KCTC 42097</strain>
    </source>
</reference>
<name>A0A8J3DG65_9HYPH</name>
<dbReference type="InterPro" id="IPR025496">
    <property type="entry name" value="DUF4387"/>
</dbReference>
<dbReference type="AlphaFoldDB" id="A0A8J3DG65"/>
<keyword evidence="3" id="KW-1185">Reference proteome</keyword>
<reference evidence="2" key="2">
    <citation type="submission" date="2020-09" db="EMBL/GenBank/DDBJ databases">
        <authorList>
            <person name="Sun Q."/>
            <person name="Kim S."/>
        </authorList>
    </citation>
    <scope>NUCLEOTIDE SEQUENCE</scope>
    <source>
        <strain evidence="2">KCTC 42097</strain>
    </source>
</reference>
<evidence type="ECO:0000313" key="3">
    <source>
        <dbReference type="Proteomes" id="UP000641137"/>
    </source>
</evidence>
<evidence type="ECO:0000313" key="2">
    <source>
        <dbReference type="EMBL" id="GHC63654.1"/>
    </source>
</evidence>
<feature type="domain" description="DUF4387" evidence="1">
    <location>
        <begin position="6"/>
        <end position="102"/>
    </location>
</feature>
<sequence length="106" mass="11591">MSTSALFEVADIVRSKNAGPYRITFDVMFTDRARYERVRDSGGLTPETVAKAYGLAASQISSFFHVEQAMAIKVTIVRPRAQGAAGDGDMYGCQHHVPLMKIQIPA</sequence>
<dbReference type="Pfam" id="PF14330">
    <property type="entry name" value="DUF4387"/>
    <property type="match status" value="1"/>
</dbReference>
<gene>
    <name evidence="2" type="ORF">GCM10010136_05150</name>
</gene>
<dbReference type="Proteomes" id="UP000641137">
    <property type="component" value="Unassembled WGS sequence"/>
</dbReference>
<evidence type="ECO:0000259" key="1">
    <source>
        <dbReference type="Pfam" id="PF14330"/>
    </source>
</evidence>
<dbReference type="EMBL" id="BMZO01000002">
    <property type="protein sequence ID" value="GHC63654.1"/>
    <property type="molecule type" value="Genomic_DNA"/>
</dbReference>
<proteinExistence type="predicted"/>
<organism evidence="2 3">
    <name type="scientific">Limoniibacter endophyticus</name>
    <dbReference type="NCBI Taxonomy" id="1565040"/>
    <lineage>
        <taxon>Bacteria</taxon>
        <taxon>Pseudomonadati</taxon>
        <taxon>Pseudomonadota</taxon>
        <taxon>Alphaproteobacteria</taxon>
        <taxon>Hyphomicrobiales</taxon>
        <taxon>Bartonellaceae</taxon>
        <taxon>Limoniibacter</taxon>
    </lineage>
</organism>